<evidence type="ECO:0000256" key="1">
    <source>
        <dbReference type="SAM" id="MobiDB-lite"/>
    </source>
</evidence>
<dbReference type="EMBL" id="JACGWN010000003">
    <property type="protein sequence ID" value="KAL0455109.1"/>
    <property type="molecule type" value="Genomic_DNA"/>
</dbReference>
<proteinExistence type="predicted"/>
<comment type="caution">
    <text evidence="2">The sequence shown here is derived from an EMBL/GenBank/DDBJ whole genome shotgun (WGS) entry which is preliminary data.</text>
</comment>
<reference evidence="2" key="2">
    <citation type="journal article" date="2024" name="Plant">
        <title>Genomic evolution and insights into agronomic trait innovations of Sesamum species.</title>
        <authorList>
            <person name="Miao H."/>
            <person name="Wang L."/>
            <person name="Qu L."/>
            <person name="Liu H."/>
            <person name="Sun Y."/>
            <person name="Le M."/>
            <person name="Wang Q."/>
            <person name="Wei S."/>
            <person name="Zheng Y."/>
            <person name="Lin W."/>
            <person name="Duan Y."/>
            <person name="Cao H."/>
            <person name="Xiong S."/>
            <person name="Wang X."/>
            <person name="Wei L."/>
            <person name="Li C."/>
            <person name="Ma Q."/>
            <person name="Ju M."/>
            <person name="Zhao R."/>
            <person name="Li G."/>
            <person name="Mu C."/>
            <person name="Tian Q."/>
            <person name="Mei H."/>
            <person name="Zhang T."/>
            <person name="Gao T."/>
            <person name="Zhang H."/>
        </authorList>
    </citation>
    <scope>NUCLEOTIDE SEQUENCE</scope>
    <source>
        <strain evidence="2">KEN1</strain>
    </source>
</reference>
<feature type="region of interest" description="Disordered" evidence="1">
    <location>
        <begin position="30"/>
        <end position="139"/>
    </location>
</feature>
<feature type="compositionally biased region" description="Pro residues" evidence="1">
    <location>
        <begin position="73"/>
        <end position="96"/>
    </location>
</feature>
<reference evidence="2" key="1">
    <citation type="submission" date="2020-06" db="EMBL/GenBank/DDBJ databases">
        <authorList>
            <person name="Li T."/>
            <person name="Hu X."/>
            <person name="Zhang T."/>
            <person name="Song X."/>
            <person name="Zhang H."/>
            <person name="Dai N."/>
            <person name="Sheng W."/>
            <person name="Hou X."/>
            <person name="Wei L."/>
        </authorList>
    </citation>
    <scope>NUCLEOTIDE SEQUENCE</scope>
    <source>
        <strain evidence="2">KEN1</strain>
        <tissue evidence="2">Leaf</tissue>
    </source>
</reference>
<name>A0AAW2XMH0_9LAMI</name>
<feature type="compositionally biased region" description="Pro residues" evidence="1">
    <location>
        <begin position="121"/>
        <end position="139"/>
    </location>
</feature>
<organism evidence="2">
    <name type="scientific">Sesamum latifolium</name>
    <dbReference type="NCBI Taxonomy" id="2727402"/>
    <lineage>
        <taxon>Eukaryota</taxon>
        <taxon>Viridiplantae</taxon>
        <taxon>Streptophyta</taxon>
        <taxon>Embryophyta</taxon>
        <taxon>Tracheophyta</taxon>
        <taxon>Spermatophyta</taxon>
        <taxon>Magnoliopsida</taxon>
        <taxon>eudicotyledons</taxon>
        <taxon>Gunneridae</taxon>
        <taxon>Pentapetalae</taxon>
        <taxon>asterids</taxon>
        <taxon>lamiids</taxon>
        <taxon>Lamiales</taxon>
        <taxon>Pedaliaceae</taxon>
        <taxon>Sesamum</taxon>
    </lineage>
</organism>
<feature type="compositionally biased region" description="Polar residues" evidence="1">
    <location>
        <begin position="35"/>
        <end position="45"/>
    </location>
</feature>
<dbReference type="AlphaFoldDB" id="A0AAW2XMH0"/>
<feature type="compositionally biased region" description="Basic residues" evidence="1">
    <location>
        <begin position="60"/>
        <end position="69"/>
    </location>
</feature>
<gene>
    <name evidence="2" type="ORF">Slati_0850100</name>
</gene>
<sequence length="249" mass="27794">MHNEMLTPTRSHLKSTGFYRGSALRLCPKSENKNFQRPSHATTARQALPPSSPDMGLSWSKRHHHHQNHHNYPPLPPSSSSPVTPPPAIPTPPRPTSPTHASNPPAQPPSYAFAANAPYSAPQPPEQHPYPAFRPPPPPPPPLPPYNYSFNFSNYYSRPVNNMGQYPNYRPYYIPQISGWGPSVAPLPPPPPPLQPAPYVDHQSAKKIKNDVNVHKDTIRIQVDEQSQTVTWFLSPLMLWLMAGLSNFA</sequence>
<accession>A0AAW2XMH0</accession>
<protein>
    <submittedName>
        <fullName evidence="2">E3 ubiquitin-protein ligase LUL4</fullName>
    </submittedName>
</protein>
<evidence type="ECO:0000313" key="2">
    <source>
        <dbReference type="EMBL" id="KAL0455109.1"/>
    </source>
</evidence>